<evidence type="ECO:0000313" key="1">
    <source>
        <dbReference type="EMBL" id="KKL69245.1"/>
    </source>
</evidence>
<dbReference type="EMBL" id="LAZR01026275">
    <property type="protein sequence ID" value="KKL69245.1"/>
    <property type="molecule type" value="Genomic_DNA"/>
</dbReference>
<protein>
    <submittedName>
        <fullName evidence="1">Uncharacterized protein</fullName>
    </submittedName>
</protein>
<organism evidence="1">
    <name type="scientific">marine sediment metagenome</name>
    <dbReference type="NCBI Taxonomy" id="412755"/>
    <lineage>
        <taxon>unclassified sequences</taxon>
        <taxon>metagenomes</taxon>
        <taxon>ecological metagenomes</taxon>
    </lineage>
</organism>
<proteinExistence type="predicted"/>
<name>A0A0F9GIJ4_9ZZZZ</name>
<gene>
    <name evidence="1" type="ORF">LCGC14_2116870</name>
</gene>
<reference evidence="1" key="1">
    <citation type="journal article" date="2015" name="Nature">
        <title>Complex archaea that bridge the gap between prokaryotes and eukaryotes.</title>
        <authorList>
            <person name="Spang A."/>
            <person name="Saw J.H."/>
            <person name="Jorgensen S.L."/>
            <person name="Zaremba-Niedzwiedzka K."/>
            <person name="Martijn J."/>
            <person name="Lind A.E."/>
            <person name="van Eijk R."/>
            <person name="Schleper C."/>
            <person name="Guy L."/>
            <person name="Ettema T.J."/>
        </authorList>
    </citation>
    <scope>NUCLEOTIDE SEQUENCE</scope>
</reference>
<comment type="caution">
    <text evidence="1">The sequence shown here is derived from an EMBL/GenBank/DDBJ whole genome shotgun (WGS) entry which is preliminary data.</text>
</comment>
<sequence length="102" mass="10470">MPDKRIHTIEGETPTAIVAPAISGIILAANPAREGVDIVNLSDPREAVSVGFGVDAVLGSGKTLTTYGSTYHMGTPNLFKGDIYAISASGNAALSISEETLP</sequence>
<accession>A0A0F9GIJ4</accession>
<dbReference type="AlphaFoldDB" id="A0A0F9GIJ4"/>